<evidence type="ECO:0000313" key="9">
    <source>
        <dbReference type="Proteomes" id="UP001354989"/>
    </source>
</evidence>
<keyword evidence="2" id="KW-0479">Metal-binding</keyword>
<feature type="domain" description="MPN" evidence="7">
    <location>
        <begin position="110"/>
        <end position="232"/>
    </location>
</feature>
<dbReference type="InterPro" id="IPR025657">
    <property type="entry name" value="RadC_JAB"/>
</dbReference>
<name>A0ABM7VG50_9BACT</name>
<keyword evidence="9" id="KW-1185">Reference proteome</keyword>
<dbReference type="PROSITE" id="PS01302">
    <property type="entry name" value="UPF0758"/>
    <property type="match status" value="1"/>
</dbReference>
<evidence type="ECO:0000256" key="6">
    <source>
        <dbReference type="RuleBase" id="RU003797"/>
    </source>
</evidence>
<gene>
    <name evidence="8" type="primary">radC</name>
    <name evidence="8" type="ORF">PEPS_22160</name>
</gene>
<evidence type="ECO:0000256" key="1">
    <source>
        <dbReference type="ARBA" id="ARBA00022670"/>
    </source>
</evidence>
<dbReference type="NCBIfam" id="NF000642">
    <property type="entry name" value="PRK00024.1"/>
    <property type="match status" value="1"/>
</dbReference>
<accession>A0ABM7VG50</accession>
<dbReference type="Pfam" id="PF04002">
    <property type="entry name" value="RadC"/>
    <property type="match status" value="1"/>
</dbReference>
<dbReference type="Pfam" id="PF20582">
    <property type="entry name" value="UPF0758_N"/>
    <property type="match status" value="1"/>
</dbReference>
<evidence type="ECO:0000313" key="8">
    <source>
        <dbReference type="EMBL" id="BDC99935.1"/>
    </source>
</evidence>
<evidence type="ECO:0000256" key="4">
    <source>
        <dbReference type="ARBA" id="ARBA00022833"/>
    </source>
</evidence>
<keyword evidence="4" id="KW-0862">Zinc</keyword>
<dbReference type="SUPFAM" id="SSF102712">
    <property type="entry name" value="JAB1/MPN domain"/>
    <property type="match status" value="1"/>
</dbReference>
<keyword evidence="1" id="KW-0645">Protease</keyword>
<dbReference type="Proteomes" id="UP001354989">
    <property type="component" value="Chromosome"/>
</dbReference>
<dbReference type="InterPro" id="IPR037518">
    <property type="entry name" value="MPN"/>
</dbReference>
<dbReference type="CDD" id="cd08071">
    <property type="entry name" value="MPN_DUF2466"/>
    <property type="match status" value="1"/>
</dbReference>
<dbReference type="EMBL" id="AP025292">
    <property type="protein sequence ID" value="BDC99935.1"/>
    <property type="molecule type" value="Genomic_DNA"/>
</dbReference>
<protein>
    <submittedName>
        <fullName evidence="8">DNA repair protein RadC</fullName>
    </submittedName>
</protein>
<keyword evidence="5" id="KW-0482">Metalloprotease</keyword>
<proteinExistence type="inferred from homology"/>
<keyword evidence="3" id="KW-0378">Hydrolase</keyword>
<evidence type="ECO:0000259" key="7">
    <source>
        <dbReference type="PROSITE" id="PS50249"/>
    </source>
</evidence>
<evidence type="ECO:0000256" key="3">
    <source>
        <dbReference type="ARBA" id="ARBA00022801"/>
    </source>
</evidence>
<reference evidence="8 9" key="1">
    <citation type="submission" date="2021-12" db="EMBL/GenBank/DDBJ databases">
        <title>Genome sequencing of bacteria with rrn-lacking chromosome and rrn-plasmid.</title>
        <authorList>
            <person name="Anda M."/>
            <person name="Iwasaki W."/>
        </authorList>
    </citation>
    <scope>NUCLEOTIDE SEQUENCE [LARGE SCALE GENOMIC DNA]</scope>
    <source>
        <strain evidence="8 9">NBRC 101262</strain>
    </source>
</reference>
<sequence length="232" mass="25533">MDYPQTPNPISNWAEEDRPREKMLHIGRQNLSNAELIAILLGSGSRNKSAVDLSKEILQANNNSLYELGKCSVADLTKFNGMGPAKAITLLAAMELGRRRKAETIQKKPVIKSAKDAHQVLAPYLTDLPHEEFWLLCLNRANHVTKALRISEGGMTGTVADPKKIFLKALEMQAASIIIAHNHPSGNTTPSEADLKITKKIKEGGQLLDLPILDHLIITDHTYLSFADEGLL</sequence>
<dbReference type="NCBIfam" id="TIGR00608">
    <property type="entry name" value="radc"/>
    <property type="match status" value="1"/>
</dbReference>
<comment type="similarity">
    <text evidence="6">Belongs to the UPF0758 family.</text>
</comment>
<dbReference type="PROSITE" id="PS50249">
    <property type="entry name" value="MPN"/>
    <property type="match status" value="1"/>
</dbReference>
<dbReference type="InterPro" id="IPR046778">
    <property type="entry name" value="UPF0758_N"/>
</dbReference>
<dbReference type="InterPro" id="IPR001405">
    <property type="entry name" value="UPF0758"/>
</dbReference>
<dbReference type="InterPro" id="IPR020891">
    <property type="entry name" value="UPF0758_CS"/>
</dbReference>
<dbReference type="Gene3D" id="3.40.140.10">
    <property type="entry name" value="Cytidine Deaminase, domain 2"/>
    <property type="match status" value="1"/>
</dbReference>
<dbReference type="PANTHER" id="PTHR30471">
    <property type="entry name" value="DNA REPAIR PROTEIN RADC"/>
    <property type="match status" value="1"/>
</dbReference>
<evidence type="ECO:0000256" key="5">
    <source>
        <dbReference type="ARBA" id="ARBA00023049"/>
    </source>
</evidence>
<dbReference type="PANTHER" id="PTHR30471:SF3">
    <property type="entry name" value="UPF0758 PROTEIN YEES-RELATED"/>
    <property type="match status" value="1"/>
</dbReference>
<dbReference type="RefSeq" id="WP_338397094.1">
    <property type="nucleotide sequence ID" value="NZ_AP025292.1"/>
</dbReference>
<evidence type="ECO:0000256" key="2">
    <source>
        <dbReference type="ARBA" id="ARBA00022723"/>
    </source>
</evidence>
<organism evidence="8 9">
    <name type="scientific">Persicobacter psychrovividus</name>
    <dbReference type="NCBI Taxonomy" id="387638"/>
    <lineage>
        <taxon>Bacteria</taxon>
        <taxon>Pseudomonadati</taxon>
        <taxon>Bacteroidota</taxon>
        <taxon>Cytophagia</taxon>
        <taxon>Cytophagales</taxon>
        <taxon>Persicobacteraceae</taxon>
        <taxon>Persicobacter</taxon>
    </lineage>
</organism>